<evidence type="ECO:0000313" key="1">
    <source>
        <dbReference type="EMBL" id="EOD79264.1"/>
    </source>
</evidence>
<dbReference type="EMBL" id="ANFM02000022">
    <property type="protein sequence ID" value="EOD79264.1"/>
    <property type="molecule type" value="Genomic_DNA"/>
</dbReference>
<gene>
    <name evidence="1" type="ORF">D515_01928</name>
</gene>
<reference evidence="1 2" key="1">
    <citation type="journal article" date="2014" name="PLoS ONE">
        <title>Grimontia indica AK16(T), sp. nov., Isolated from a Seawater Sample Reports the Presence of Pathogenic Genes Similar to Vibrio Genus.</title>
        <authorList>
            <person name="Singh A."/>
            <person name="Vaidya B."/>
            <person name="Khatri I."/>
            <person name="Srinivas T.N."/>
            <person name="Subramanian S."/>
            <person name="Korpole S."/>
            <person name="Pinnaka A.K."/>
        </authorList>
    </citation>
    <scope>NUCLEOTIDE SEQUENCE [LARGE SCALE GENOMIC DNA]</scope>
    <source>
        <strain evidence="1 2">AK16</strain>
    </source>
</reference>
<accession>R1GT69</accession>
<protein>
    <submittedName>
        <fullName evidence="1">Uncharacterized protein</fullName>
    </submittedName>
</protein>
<evidence type="ECO:0000313" key="2">
    <source>
        <dbReference type="Proteomes" id="UP000011223"/>
    </source>
</evidence>
<sequence>MAGWNQQILLESLRDAQASFFISKGRETAYKKRKLPTSRIQM</sequence>
<dbReference type="AlphaFoldDB" id="R1GT69"/>
<comment type="caution">
    <text evidence="1">The sequence shown here is derived from an EMBL/GenBank/DDBJ whole genome shotgun (WGS) entry which is preliminary data.</text>
</comment>
<keyword evidence="2" id="KW-1185">Reference proteome</keyword>
<proteinExistence type="predicted"/>
<organism evidence="1 2">
    <name type="scientific">Grimontia indica</name>
    <dbReference type="NCBI Taxonomy" id="1056512"/>
    <lineage>
        <taxon>Bacteria</taxon>
        <taxon>Pseudomonadati</taxon>
        <taxon>Pseudomonadota</taxon>
        <taxon>Gammaproteobacteria</taxon>
        <taxon>Vibrionales</taxon>
        <taxon>Vibrionaceae</taxon>
        <taxon>Grimontia</taxon>
    </lineage>
</organism>
<name>R1GT69_9GAMM</name>
<dbReference type="Proteomes" id="UP000011223">
    <property type="component" value="Unassembled WGS sequence"/>
</dbReference>